<protein>
    <submittedName>
        <fullName evidence="2">Uncharacterized protein</fullName>
    </submittedName>
</protein>
<name>A0A9X0DAQ8_9CNID</name>
<evidence type="ECO:0000256" key="1">
    <source>
        <dbReference type="SAM" id="MobiDB-lite"/>
    </source>
</evidence>
<comment type="caution">
    <text evidence="2">The sequence shown here is derived from an EMBL/GenBank/DDBJ whole genome shotgun (WGS) entry which is preliminary data.</text>
</comment>
<evidence type="ECO:0000313" key="3">
    <source>
        <dbReference type="Proteomes" id="UP001163046"/>
    </source>
</evidence>
<keyword evidence="3" id="KW-1185">Reference proteome</keyword>
<dbReference type="AlphaFoldDB" id="A0A9X0DAQ8"/>
<feature type="region of interest" description="Disordered" evidence="1">
    <location>
        <begin position="1"/>
        <end position="63"/>
    </location>
</feature>
<reference evidence="2" key="1">
    <citation type="submission" date="2023-01" db="EMBL/GenBank/DDBJ databases">
        <title>Genome assembly of the deep-sea coral Lophelia pertusa.</title>
        <authorList>
            <person name="Herrera S."/>
            <person name="Cordes E."/>
        </authorList>
    </citation>
    <scope>NUCLEOTIDE SEQUENCE</scope>
    <source>
        <strain evidence="2">USNM1676648</strain>
        <tissue evidence="2">Polyp</tissue>
    </source>
</reference>
<gene>
    <name evidence="2" type="ORF">OS493_016133</name>
</gene>
<sequence length="125" mass="14266">MLYTMSANKKDVPLGPPPSYETAQDVNAHSDPEKQDVIDSSTKNPSNLDIEDPPPYKEKESPTDTVTGFHFLFPLIMRPWKRFFSLCMRDQWNISAENFGHNLTYYQLKLYMANGDSSCYCSSGD</sequence>
<dbReference type="EMBL" id="MU825404">
    <property type="protein sequence ID" value="KAJ7391843.1"/>
    <property type="molecule type" value="Genomic_DNA"/>
</dbReference>
<organism evidence="2 3">
    <name type="scientific">Desmophyllum pertusum</name>
    <dbReference type="NCBI Taxonomy" id="174260"/>
    <lineage>
        <taxon>Eukaryota</taxon>
        <taxon>Metazoa</taxon>
        <taxon>Cnidaria</taxon>
        <taxon>Anthozoa</taxon>
        <taxon>Hexacorallia</taxon>
        <taxon>Scleractinia</taxon>
        <taxon>Caryophylliina</taxon>
        <taxon>Caryophylliidae</taxon>
        <taxon>Desmophyllum</taxon>
    </lineage>
</organism>
<dbReference type="Proteomes" id="UP001163046">
    <property type="component" value="Unassembled WGS sequence"/>
</dbReference>
<proteinExistence type="predicted"/>
<feature type="compositionally biased region" description="Basic and acidic residues" evidence="1">
    <location>
        <begin position="28"/>
        <end position="37"/>
    </location>
</feature>
<evidence type="ECO:0000313" key="2">
    <source>
        <dbReference type="EMBL" id="KAJ7391843.1"/>
    </source>
</evidence>
<accession>A0A9X0DAQ8</accession>
<feature type="compositionally biased region" description="Polar residues" evidence="1">
    <location>
        <begin position="38"/>
        <end position="47"/>
    </location>
</feature>
<dbReference type="OrthoDB" id="5958783at2759"/>